<keyword evidence="4" id="KW-1185">Reference proteome</keyword>
<dbReference type="InterPro" id="IPR002656">
    <property type="entry name" value="Acyl_transf_3_dom"/>
</dbReference>
<gene>
    <name evidence="3" type="ORF">EAJ18_11350</name>
</gene>
<accession>A0ABY0HUJ5</accession>
<feature type="transmembrane region" description="Helical" evidence="1">
    <location>
        <begin position="230"/>
        <end position="246"/>
    </location>
</feature>
<feature type="domain" description="Acyltransferase 3" evidence="2">
    <location>
        <begin position="3"/>
        <end position="337"/>
    </location>
</feature>
<evidence type="ECO:0000256" key="1">
    <source>
        <dbReference type="SAM" id="Phobius"/>
    </source>
</evidence>
<feature type="transmembrane region" description="Helical" evidence="1">
    <location>
        <begin position="202"/>
        <end position="223"/>
    </location>
</feature>
<proteinExistence type="predicted"/>
<keyword evidence="3" id="KW-0012">Acyltransferase</keyword>
<dbReference type="Pfam" id="PF01757">
    <property type="entry name" value="Acyl_transf_3"/>
    <property type="match status" value="1"/>
</dbReference>
<dbReference type="EMBL" id="RCYA01000004">
    <property type="protein sequence ID" value="RYT43669.1"/>
    <property type="molecule type" value="Genomic_DNA"/>
</dbReference>
<name>A0ABY0HUJ5_CITAM</name>
<organism evidence="3 4">
    <name type="scientific">Citrobacter amalonaticus</name>
    <dbReference type="NCBI Taxonomy" id="35703"/>
    <lineage>
        <taxon>Bacteria</taxon>
        <taxon>Pseudomonadati</taxon>
        <taxon>Pseudomonadota</taxon>
        <taxon>Gammaproteobacteria</taxon>
        <taxon>Enterobacterales</taxon>
        <taxon>Enterobacteriaceae</taxon>
        <taxon>Citrobacter</taxon>
    </lineage>
</organism>
<keyword evidence="3" id="KW-0808">Transferase</keyword>
<protein>
    <submittedName>
        <fullName evidence="3">Acyltransferase</fullName>
    </submittedName>
</protein>
<reference evidence="3 4" key="1">
    <citation type="journal article" date="2019" name="Science, e1252229">
        <title>Invertible promoters mediate bacterial phase variation, antibiotic resistance, and host adaptation in the gut.</title>
        <authorList>
            <person name="Jiang X."/>
            <person name="Hall A.B."/>
            <person name="Arthur T.D."/>
            <person name="Plichta D.R."/>
            <person name="Covington C.T."/>
            <person name="Poyet M."/>
            <person name="Crothers J."/>
            <person name="Moses P.L."/>
            <person name="Tolonen A.C."/>
            <person name="Vlamakis H."/>
            <person name="Alm E.J."/>
            <person name="Xavier R.J."/>
        </authorList>
    </citation>
    <scope>NUCLEOTIDE SEQUENCE [LARGE SCALE GENOMIC DNA]</scope>
    <source>
        <strain evidence="4">ca_0067</strain>
    </source>
</reference>
<feature type="transmembrane region" description="Helical" evidence="1">
    <location>
        <begin position="319"/>
        <end position="340"/>
    </location>
</feature>
<keyword evidence="1" id="KW-1133">Transmembrane helix</keyword>
<evidence type="ECO:0000313" key="3">
    <source>
        <dbReference type="EMBL" id="RYT43669.1"/>
    </source>
</evidence>
<dbReference type="InterPro" id="IPR050879">
    <property type="entry name" value="Acyltransferase_3"/>
</dbReference>
<feature type="transmembrane region" description="Helical" evidence="1">
    <location>
        <begin position="71"/>
        <end position="93"/>
    </location>
</feature>
<dbReference type="GO" id="GO:0016746">
    <property type="term" value="F:acyltransferase activity"/>
    <property type="evidence" value="ECO:0007669"/>
    <property type="project" value="UniProtKB-KW"/>
</dbReference>
<keyword evidence="1" id="KW-0812">Transmembrane</keyword>
<feature type="transmembrane region" description="Helical" evidence="1">
    <location>
        <begin position="118"/>
        <end position="140"/>
    </location>
</feature>
<dbReference type="RefSeq" id="WP_130097644.1">
    <property type="nucleotide sequence ID" value="NZ_RCYA01000004.1"/>
</dbReference>
<feature type="transmembrane region" description="Helical" evidence="1">
    <location>
        <begin position="252"/>
        <end position="270"/>
    </location>
</feature>
<evidence type="ECO:0000259" key="2">
    <source>
        <dbReference type="Pfam" id="PF01757"/>
    </source>
</evidence>
<keyword evidence="1" id="KW-0472">Membrane</keyword>
<dbReference type="PANTHER" id="PTHR23028">
    <property type="entry name" value="ACETYLTRANSFERASE"/>
    <property type="match status" value="1"/>
</dbReference>
<feature type="transmembrane region" description="Helical" evidence="1">
    <location>
        <begin position="152"/>
        <end position="170"/>
    </location>
</feature>
<sequence length="361" mass="40697">MLYSLQYLRGLASILVVLYHCKWEMNNVYEIKNLGSIFFGNGYIGVDLFFMISGFVIMLSTERDCSVSSFILKRLFRIYPVYLACLLFSVAYINKTSEIDLIDAIFFINLDLHSNAPWFGYAIVFTAWTLMFEAIFYIIFAISMALSNQHRGLISSCLIICITTLLNLIFNDGVKLSGYDAIPIASDAPSFMQLARVLSSPMFYEFSVGIFIYYLYSGNVLVIGQKKSKSIFAISTISFLVFYISGINGGHGILSCGIFSAFLLFGFVMYEKNNKIKKNSSLMLLGNISYSLYLTHPIIMNILSTGFIMMPIYTMTNGIYHVLIILISSMLTSTLLYYFIELPCVKGARIAISTIKPARNI</sequence>
<comment type="caution">
    <text evidence="3">The sequence shown here is derived from an EMBL/GenBank/DDBJ whole genome shotgun (WGS) entry which is preliminary data.</text>
</comment>
<feature type="transmembrane region" description="Helical" evidence="1">
    <location>
        <begin position="37"/>
        <end position="59"/>
    </location>
</feature>
<feature type="transmembrane region" description="Helical" evidence="1">
    <location>
        <begin position="290"/>
        <end position="313"/>
    </location>
</feature>
<dbReference type="Proteomes" id="UP000292985">
    <property type="component" value="Unassembled WGS sequence"/>
</dbReference>
<dbReference type="PANTHER" id="PTHR23028:SF131">
    <property type="entry name" value="BLR2367 PROTEIN"/>
    <property type="match status" value="1"/>
</dbReference>
<evidence type="ECO:0000313" key="4">
    <source>
        <dbReference type="Proteomes" id="UP000292985"/>
    </source>
</evidence>